<dbReference type="SUPFAM" id="SSF55486">
    <property type="entry name" value="Metalloproteases ('zincins'), catalytic domain"/>
    <property type="match status" value="1"/>
</dbReference>
<dbReference type="PANTHER" id="PTHR10127:SF880">
    <property type="entry name" value="ZINC METALLOPROTEINASE NAS-5"/>
    <property type="match status" value="1"/>
</dbReference>
<dbReference type="EMBL" id="UYYB01028708">
    <property type="protein sequence ID" value="VDM73070.1"/>
    <property type="molecule type" value="Genomic_DNA"/>
</dbReference>
<sequence length="181" mass="20590">MRYDRDDYIKVHYENIDEILWDQFDKVLPPKATTYNVPYDYKSIMHYDSKAFTKNGDITMETLNPEFQDIIGKSKDATPSDYRKVCEIYSCDMCISKSFNTDGDLIKEEMTTEAPNVEENEEEITKVIEEPVSTFEPTSRPVKSCLDIIPPICEAMALSHMLDCLGIGGQLCCAACAHLGF</sequence>
<dbReference type="PANTHER" id="PTHR10127">
    <property type="entry name" value="DISCOIDIN, CUB, EGF, LAMININ , AND ZINC METALLOPROTEASE DOMAIN CONTAINING"/>
    <property type="match status" value="1"/>
</dbReference>
<dbReference type="InterPro" id="IPR001506">
    <property type="entry name" value="Peptidase_M12A"/>
</dbReference>
<dbReference type="GO" id="GO:0004222">
    <property type="term" value="F:metalloendopeptidase activity"/>
    <property type="evidence" value="ECO:0007669"/>
    <property type="project" value="InterPro"/>
</dbReference>
<evidence type="ECO:0000259" key="2">
    <source>
        <dbReference type="PROSITE" id="PS51864"/>
    </source>
</evidence>
<organism evidence="3 4">
    <name type="scientific">Strongylus vulgaris</name>
    <name type="common">Blood worm</name>
    <dbReference type="NCBI Taxonomy" id="40348"/>
    <lineage>
        <taxon>Eukaryota</taxon>
        <taxon>Metazoa</taxon>
        <taxon>Ecdysozoa</taxon>
        <taxon>Nematoda</taxon>
        <taxon>Chromadorea</taxon>
        <taxon>Rhabditida</taxon>
        <taxon>Rhabditina</taxon>
        <taxon>Rhabditomorpha</taxon>
        <taxon>Strongyloidea</taxon>
        <taxon>Strongylidae</taxon>
        <taxon>Strongylus</taxon>
    </lineage>
</organism>
<proteinExistence type="predicted"/>
<comment type="caution">
    <text evidence="1">Lacks conserved residue(s) required for the propagation of feature annotation.</text>
</comment>
<dbReference type="InterPro" id="IPR024079">
    <property type="entry name" value="MetalloPept_cat_dom_sf"/>
</dbReference>
<dbReference type="Gene3D" id="3.40.390.10">
    <property type="entry name" value="Collagenase (Catalytic Domain)"/>
    <property type="match status" value="1"/>
</dbReference>
<protein>
    <recommendedName>
        <fullName evidence="2">Peptidase M12A domain-containing protein</fullName>
    </recommendedName>
</protein>
<gene>
    <name evidence="3" type="ORF">SVUK_LOCUS8068</name>
</gene>
<name>A0A3P7IJ66_STRVU</name>
<dbReference type="PROSITE" id="PS51864">
    <property type="entry name" value="ASTACIN"/>
    <property type="match status" value="1"/>
</dbReference>
<dbReference type="Pfam" id="PF01400">
    <property type="entry name" value="Astacin"/>
    <property type="match status" value="1"/>
</dbReference>
<dbReference type="GO" id="GO:0006508">
    <property type="term" value="P:proteolysis"/>
    <property type="evidence" value="ECO:0007669"/>
    <property type="project" value="InterPro"/>
</dbReference>
<dbReference type="OrthoDB" id="291007at2759"/>
<reference evidence="3 4" key="1">
    <citation type="submission" date="2018-11" db="EMBL/GenBank/DDBJ databases">
        <authorList>
            <consortium name="Pathogen Informatics"/>
        </authorList>
    </citation>
    <scope>NUCLEOTIDE SEQUENCE [LARGE SCALE GENOMIC DNA]</scope>
</reference>
<dbReference type="AlphaFoldDB" id="A0A3P7IJ66"/>
<evidence type="ECO:0000313" key="4">
    <source>
        <dbReference type="Proteomes" id="UP000270094"/>
    </source>
</evidence>
<evidence type="ECO:0000256" key="1">
    <source>
        <dbReference type="PROSITE-ProRule" id="PRU01211"/>
    </source>
</evidence>
<keyword evidence="4" id="KW-1185">Reference proteome</keyword>
<dbReference type="Proteomes" id="UP000270094">
    <property type="component" value="Unassembled WGS sequence"/>
</dbReference>
<accession>A0A3P7IJ66</accession>
<feature type="domain" description="Peptidase M12A" evidence="2">
    <location>
        <begin position="1"/>
        <end position="92"/>
    </location>
</feature>
<evidence type="ECO:0000313" key="3">
    <source>
        <dbReference type="EMBL" id="VDM73070.1"/>
    </source>
</evidence>